<evidence type="ECO:0000256" key="3">
    <source>
        <dbReference type="ARBA" id="ARBA00022428"/>
    </source>
</evidence>
<dbReference type="PIRSF" id="PIRSF005355">
    <property type="entry name" value="UBIAD1"/>
    <property type="match status" value="1"/>
</dbReference>
<organism evidence="9 10">
    <name type="scientific">Enterococcus larvae</name>
    <dbReference type="NCBI Taxonomy" id="2794352"/>
    <lineage>
        <taxon>Bacteria</taxon>
        <taxon>Bacillati</taxon>
        <taxon>Bacillota</taxon>
        <taxon>Bacilli</taxon>
        <taxon>Lactobacillales</taxon>
        <taxon>Enterococcaceae</taxon>
        <taxon>Enterococcus</taxon>
    </lineage>
</organism>
<feature type="transmembrane region" description="Helical" evidence="8">
    <location>
        <begin position="12"/>
        <end position="31"/>
    </location>
</feature>
<keyword evidence="7 8" id="KW-0472">Membrane</keyword>
<dbReference type="Pfam" id="PF01040">
    <property type="entry name" value="UbiA"/>
    <property type="match status" value="1"/>
</dbReference>
<keyword evidence="6 8" id="KW-1133">Transmembrane helix</keyword>
<dbReference type="InterPro" id="IPR044878">
    <property type="entry name" value="UbiA_sf"/>
</dbReference>
<dbReference type="EMBL" id="JAEDXU010000010">
    <property type="protein sequence ID" value="MBP1047909.1"/>
    <property type="molecule type" value="Genomic_DNA"/>
</dbReference>
<evidence type="ECO:0000256" key="1">
    <source>
        <dbReference type="ARBA" id="ARBA00004141"/>
    </source>
</evidence>
<feature type="transmembrane region" description="Helical" evidence="8">
    <location>
        <begin position="186"/>
        <end position="208"/>
    </location>
</feature>
<name>A0ABS4CMV1_9ENTE</name>
<proteinExistence type="predicted"/>
<feature type="transmembrane region" description="Helical" evidence="8">
    <location>
        <begin position="144"/>
        <end position="163"/>
    </location>
</feature>
<evidence type="ECO:0000256" key="4">
    <source>
        <dbReference type="ARBA" id="ARBA00022679"/>
    </source>
</evidence>
<feature type="transmembrane region" description="Helical" evidence="8">
    <location>
        <begin position="113"/>
        <end position="132"/>
    </location>
</feature>
<evidence type="ECO:0000313" key="10">
    <source>
        <dbReference type="Proteomes" id="UP000673375"/>
    </source>
</evidence>
<keyword evidence="10" id="KW-1185">Reference proteome</keyword>
<dbReference type="GO" id="GO:0046428">
    <property type="term" value="F:1,4-dihydroxy-2-naphthoate polyprenyltransferase activity"/>
    <property type="evidence" value="ECO:0007669"/>
    <property type="project" value="UniProtKB-EC"/>
</dbReference>
<feature type="transmembrane region" description="Helical" evidence="8">
    <location>
        <begin position="88"/>
        <end position="107"/>
    </location>
</feature>
<evidence type="ECO:0000256" key="6">
    <source>
        <dbReference type="ARBA" id="ARBA00022989"/>
    </source>
</evidence>
<keyword evidence="5 8" id="KW-0812">Transmembrane</keyword>
<comment type="pathway">
    <text evidence="2">Quinol/quinone metabolism; menaquinone biosynthesis.</text>
</comment>
<feature type="transmembrane region" description="Helical" evidence="8">
    <location>
        <begin position="244"/>
        <end position="270"/>
    </location>
</feature>
<dbReference type="PANTHER" id="PTHR13929">
    <property type="entry name" value="1,4-DIHYDROXY-2-NAPHTHOATE OCTAPRENYLTRANSFERASE"/>
    <property type="match status" value="1"/>
</dbReference>
<dbReference type="EC" id="2.5.1.74" evidence="9"/>
<feature type="transmembrane region" description="Helical" evidence="8">
    <location>
        <begin position="290"/>
        <end position="314"/>
    </location>
</feature>
<comment type="subcellular location">
    <subcellularLocation>
        <location evidence="1">Membrane</location>
        <topology evidence="1">Multi-pass membrane protein</topology>
    </subcellularLocation>
</comment>
<keyword evidence="4 9" id="KW-0808">Transferase</keyword>
<protein>
    <submittedName>
        <fullName evidence="9">1,4-dihydroxy-2-naphthoate polyprenyltransferase</fullName>
        <ecNumber evidence="9">2.5.1.74</ecNumber>
    </submittedName>
</protein>
<dbReference type="RefSeq" id="WP_209558683.1">
    <property type="nucleotide sequence ID" value="NZ_JAEDXU010000010.1"/>
</dbReference>
<dbReference type="InterPro" id="IPR000537">
    <property type="entry name" value="UbiA_prenyltransferase"/>
</dbReference>
<reference evidence="9 10" key="1">
    <citation type="submission" date="2020-12" db="EMBL/GenBank/DDBJ databases">
        <title>Vagococcus allomyrinae sp. nov. and Enterococcus lavae sp. nov., isolated from the larvae of Allomyrina dichotoma.</title>
        <authorList>
            <person name="Lee S.D."/>
        </authorList>
    </citation>
    <scope>NUCLEOTIDE SEQUENCE [LARGE SCALE GENOMIC DNA]</scope>
    <source>
        <strain evidence="9 10">BWM-S5</strain>
    </source>
</reference>
<dbReference type="Gene3D" id="1.10.357.140">
    <property type="entry name" value="UbiA prenyltransferase"/>
    <property type="match status" value="1"/>
</dbReference>
<evidence type="ECO:0000256" key="2">
    <source>
        <dbReference type="ARBA" id="ARBA00004863"/>
    </source>
</evidence>
<evidence type="ECO:0000256" key="8">
    <source>
        <dbReference type="SAM" id="Phobius"/>
    </source>
</evidence>
<comment type="caution">
    <text evidence="9">The sequence shown here is derived from an EMBL/GenBank/DDBJ whole genome shotgun (WGS) entry which is preliminary data.</text>
</comment>
<evidence type="ECO:0000313" key="9">
    <source>
        <dbReference type="EMBL" id="MBP1047909.1"/>
    </source>
</evidence>
<evidence type="ECO:0000256" key="7">
    <source>
        <dbReference type="ARBA" id="ARBA00023136"/>
    </source>
</evidence>
<accession>A0ABS4CMV1</accession>
<dbReference type="NCBIfam" id="NF004752">
    <property type="entry name" value="PRK06080.1-4"/>
    <property type="match status" value="1"/>
</dbReference>
<evidence type="ECO:0000256" key="5">
    <source>
        <dbReference type="ARBA" id="ARBA00022692"/>
    </source>
</evidence>
<dbReference type="NCBIfam" id="NF009926">
    <property type="entry name" value="PRK13387.1"/>
    <property type="match status" value="1"/>
</dbReference>
<gene>
    <name evidence="9" type="primary">menA</name>
    <name evidence="9" type="ORF">I6N96_16580</name>
</gene>
<sequence>MSIKVFLEVVEIRTKLASLFPFFVGVLFSMAHFDQFSWSHTLLFFIGMIVFDMATTAINNYMDFHKAKSETYKYQENVIGVSGVSPTLVRNMIFGMIGFTAVIGVILTIQTGWLLLVMGGLCCLIGIFYTFGPIPLSRMPLGEVFSGVTMGLGIFAMTVYLNVGTNPPFYLDISFIKGTFALTGNIWQTLAVIWASLPLVLTIANIMLANNLRDLDTDIENHRYTLVYYIGRKKGVLLFQLMQLFCYAIIFFGMVFGVYDWPILLVLISFPKIRKNLQQFKKELPQPQSFRFSISNLILFNGSYLIGLLATILLNKLS</sequence>
<feature type="transmembrane region" description="Helical" evidence="8">
    <location>
        <begin position="37"/>
        <end position="58"/>
    </location>
</feature>
<dbReference type="CDD" id="cd13962">
    <property type="entry name" value="PT_UbiA_UBIAD1"/>
    <property type="match status" value="1"/>
</dbReference>
<dbReference type="PANTHER" id="PTHR13929:SF0">
    <property type="entry name" value="UBIA PRENYLTRANSFERASE DOMAIN-CONTAINING PROTEIN 1"/>
    <property type="match status" value="1"/>
</dbReference>
<dbReference type="Proteomes" id="UP000673375">
    <property type="component" value="Unassembled WGS sequence"/>
</dbReference>
<keyword evidence="3" id="KW-0474">Menaquinone biosynthesis</keyword>
<dbReference type="InterPro" id="IPR026046">
    <property type="entry name" value="UBIAD1"/>
</dbReference>